<sequence>ESPASSSGDSLSSLLPKALSAVLHHTLPPGQSRNQPTSENSTTSSSQPLNLEQLQTELTVLRGQFEQMKSQHNKEIKQLMNELDEEKKIRLTLQVGCARIHTNKCIV</sequence>
<dbReference type="STRING" id="409849.ENSPMGP00000006432"/>
<reference evidence="3" key="1">
    <citation type="submission" date="2025-08" db="UniProtKB">
        <authorList>
            <consortium name="Ensembl"/>
        </authorList>
    </citation>
    <scope>IDENTIFICATION</scope>
</reference>
<dbReference type="Ensembl" id="ENSPMGT00000006839.1">
    <property type="protein sequence ID" value="ENSPMGP00000006432.1"/>
    <property type="gene ID" value="ENSPMGG00000005402.1"/>
</dbReference>
<reference evidence="3" key="2">
    <citation type="submission" date="2025-09" db="UniProtKB">
        <authorList>
            <consortium name="Ensembl"/>
        </authorList>
    </citation>
    <scope>IDENTIFICATION</scope>
</reference>
<feature type="coiled-coil region" evidence="1">
    <location>
        <begin position="51"/>
        <end position="89"/>
    </location>
</feature>
<evidence type="ECO:0000256" key="2">
    <source>
        <dbReference type="SAM" id="MobiDB-lite"/>
    </source>
</evidence>
<evidence type="ECO:0000256" key="1">
    <source>
        <dbReference type="SAM" id="Coils"/>
    </source>
</evidence>
<dbReference type="AlphaFoldDB" id="A0A3B3ZP39"/>
<evidence type="ECO:0000313" key="4">
    <source>
        <dbReference type="Proteomes" id="UP000261520"/>
    </source>
</evidence>
<keyword evidence="4" id="KW-1185">Reference proteome</keyword>
<feature type="compositionally biased region" description="Polar residues" evidence="2">
    <location>
        <begin position="29"/>
        <end position="51"/>
    </location>
</feature>
<proteinExistence type="predicted"/>
<evidence type="ECO:0000313" key="3">
    <source>
        <dbReference type="Ensembl" id="ENSPMGP00000006432.1"/>
    </source>
</evidence>
<feature type="region of interest" description="Disordered" evidence="2">
    <location>
        <begin position="23"/>
        <end position="51"/>
    </location>
</feature>
<dbReference type="Proteomes" id="UP000261520">
    <property type="component" value="Unplaced"/>
</dbReference>
<protein>
    <submittedName>
        <fullName evidence="3">Uncharacterized protein</fullName>
    </submittedName>
</protein>
<keyword evidence="1" id="KW-0175">Coiled coil</keyword>
<accession>A0A3B3ZP39</accession>
<name>A0A3B3ZP39_9GOBI</name>
<organism evidence="3 4">
    <name type="scientific">Periophthalmus magnuspinnatus</name>
    <dbReference type="NCBI Taxonomy" id="409849"/>
    <lineage>
        <taxon>Eukaryota</taxon>
        <taxon>Metazoa</taxon>
        <taxon>Chordata</taxon>
        <taxon>Craniata</taxon>
        <taxon>Vertebrata</taxon>
        <taxon>Euteleostomi</taxon>
        <taxon>Actinopterygii</taxon>
        <taxon>Neopterygii</taxon>
        <taxon>Teleostei</taxon>
        <taxon>Neoteleostei</taxon>
        <taxon>Acanthomorphata</taxon>
        <taxon>Gobiaria</taxon>
        <taxon>Gobiiformes</taxon>
        <taxon>Gobioidei</taxon>
        <taxon>Gobiidae</taxon>
        <taxon>Oxudercinae</taxon>
        <taxon>Periophthalmus</taxon>
    </lineage>
</organism>